<keyword evidence="1" id="KW-0479">Metal-binding</keyword>
<evidence type="ECO:0000256" key="2">
    <source>
        <dbReference type="ARBA" id="ARBA00023008"/>
    </source>
</evidence>
<dbReference type="PANTHER" id="PTHR36507">
    <property type="entry name" value="BLL1555 PROTEIN"/>
    <property type="match status" value="1"/>
</dbReference>
<sequence length="138" mass="14517">MRLSPLTAAGGLAIAFLSLLASSEADPSAAQEVTTVAVGDFFFCDPSLSPEACVITVDAGDTVVWDYLSGIVGHTVTHCGDSCDFPTENPLWDSGALAPNERFSFTFDTPGTYIYRCDLHPLAMRATIVVEAAPTPTA</sequence>
<evidence type="ECO:0000256" key="1">
    <source>
        <dbReference type="ARBA" id="ARBA00022723"/>
    </source>
</evidence>
<keyword evidence="2" id="KW-0186">Copper</keyword>
<dbReference type="Gene3D" id="2.60.40.420">
    <property type="entry name" value="Cupredoxins - blue copper proteins"/>
    <property type="match status" value="1"/>
</dbReference>
<reference evidence="4" key="1">
    <citation type="journal article" date="2015" name="Nature">
        <title>Complex archaea that bridge the gap between prokaryotes and eukaryotes.</title>
        <authorList>
            <person name="Spang A."/>
            <person name="Saw J.H."/>
            <person name="Jorgensen S.L."/>
            <person name="Zaremba-Niedzwiedzka K."/>
            <person name="Martijn J."/>
            <person name="Lind A.E."/>
            <person name="van Eijk R."/>
            <person name="Schleper C."/>
            <person name="Guy L."/>
            <person name="Ettema T.J."/>
        </authorList>
    </citation>
    <scope>NUCLEOTIDE SEQUENCE</scope>
</reference>
<dbReference type="GO" id="GO:0005507">
    <property type="term" value="F:copper ion binding"/>
    <property type="evidence" value="ECO:0007669"/>
    <property type="project" value="InterPro"/>
</dbReference>
<accession>A0A0F9AB09</accession>
<dbReference type="Pfam" id="PF00127">
    <property type="entry name" value="Copper-bind"/>
    <property type="match status" value="1"/>
</dbReference>
<comment type="caution">
    <text evidence="4">The sequence shown here is derived from an EMBL/GenBank/DDBJ whole genome shotgun (WGS) entry which is preliminary data.</text>
</comment>
<proteinExistence type="predicted"/>
<gene>
    <name evidence="4" type="ORF">LCGC14_2593910</name>
</gene>
<dbReference type="EMBL" id="LAZR01043618">
    <property type="protein sequence ID" value="KKL06650.1"/>
    <property type="molecule type" value="Genomic_DNA"/>
</dbReference>
<protein>
    <recommendedName>
        <fullName evidence="3">Blue (type 1) copper domain-containing protein</fullName>
    </recommendedName>
</protein>
<dbReference type="AlphaFoldDB" id="A0A0F9AB09"/>
<dbReference type="SUPFAM" id="SSF49503">
    <property type="entry name" value="Cupredoxins"/>
    <property type="match status" value="1"/>
</dbReference>
<dbReference type="PANTHER" id="PTHR36507:SF1">
    <property type="entry name" value="BLL1555 PROTEIN"/>
    <property type="match status" value="1"/>
</dbReference>
<name>A0A0F9AB09_9ZZZZ</name>
<feature type="domain" description="Blue (type 1) copper" evidence="3">
    <location>
        <begin position="54"/>
        <end position="131"/>
    </location>
</feature>
<dbReference type="InterPro" id="IPR008972">
    <property type="entry name" value="Cupredoxin"/>
</dbReference>
<evidence type="ECO:0000259" key="3">
    <source>
        <dbReference type="Pfam" id="PF00127"/>
    </source>
</evidence>
<dbReference type="GO" id="GO:0009055">
    <property type="term" value="F:electron transfer activity"/>
    <property type="evidence" value="ECO:0007669"/>
    <property type="project" value="InterPro"/>
</dbReference>
<organism evidence="4">
    <name type="scientific">marine sediment metagenome</name>
    <dbReference type="NCBI Taxonomy" id="412755"/>
    <lineage>
        <taxon>unclassified sequences</taxon>
        <taxon>metagenomes</taxon>
        <taxon>ecological metagenomes</taxon>
    </lineage>
</organism>
<evidence type="ECO:0000313" key="4">
    <source>
        <dbReference type="EMBL" id="KKL06650.1"/>
    </source>
</evidence>
<dbReference type="InterPro" id="IPR052721">
    <property type="entry name" value="ET_Amicyanin"/>
</dbReference>
<dbReference type="InterPro" id="IPR000923">
    <property type="entry name" value="BlueCu_1"/>
</dbReference>